<keyword evidence="1" id="KW-0677">Repeat</keyword>
<feature type="region of interest" description="Disordered" evidence="2">
    <location>
        <begin position="210"/>
        <end position="299"/>
    </location>
</feature>
<keyword evidence="4" id="KW-1185">Reference proteome</keyword>
<sequence length="333" mass="36534">MPRRPRDNTKQEDNAEDIEKEEEVRNKDKSKKKSAKAAKKTSSKPRKEKSKKKSDSQPTESPDQEVQSVDQNQNTTEKEKKPSISDRFLSLLRSFKQKPAFLKIGRRNSYRFEFPEENPTQNLSKGLFSWLKRNNERHRQRRKSNNEAVIELEYGKMRVGGRNRTLRSGRSAYDEMSYGGQASANYEGESNGTPIDNECPGCCIPGPAGPRGPNGKNGKPGIPGPAGKPGLPGSSPNQTCPSNLPREPPPCRPCPKGPPGIKGWPGFPGDVGPPGLPGLKGRDGADGEAGESGPVGPEGYPVIFIIVNQKIFIKSYNFRDLQVNSTNFGSSTT</sequence>
<feature type="compositionally biased region" description="Basic and acidic residues" evidence="2">
    <location>
        <begin position="1"/>
        <end position="13"/>
    </location>
</feature>
<feature type="compositionally biased region" description="Low complexity" evidence="2">
    <location>
        <begin position="210"/>
        <end position="220"/>
    </location>
</feature>
<dbReference type="PANTHER" id="PTHR24637">
    <property type="entry name" value="COLLAGEN"/>
    <property type="match status" value="1"/>
</dbReference>
<evidence type="ECO:0000256" key="1">
    <source>
        <dbReference type="ARBA" id="ARBA00022737"/>
    </source>
</evidence>
<dbReference type="STRING" id="2018661.A0A2A2LP10"/>
<evidence type="ECO:0000313" key="3">
    <source>
        <dbReference type="EMBL" id="PAV87993.1"/>
    </source>
</evidence>
<organism evidence="3 4">
    <name type="scientific">Diploscapter pachys</name>
    <dbReference type="NCBI Taxonomy" id="2018661"/>
    <lineage>
        <taxon>Eukaryota</taxon>
        <taxon>Metazoa</taxon>
        <taxon>Ecdysozoa</taxon>
        <taxon>Nematoda</taxon>
        <taxon>Chromadorea</taxon>
        <taxon>Rhabditida</taxon>
        <taxon>Rhabditina</taxon>
        <taxon>Rhabditomorpha</taxon>
        <taxon>Rhabditoidea</taxon>
        <taxon>Rhabditidae</taxon>
        <taxon>Diploscapter</taxon>
    </lineage>
</organism>
<dbReference type="InterPro" id="IPR008160">
    <property type="entry name" value="Collagen"/>
</dbReference>
<feature type="compositionally biased region" description="Pro residues" evidence="2">
    <location>
        <begin position="246"/>
        <end position="258"/>
    </location>
</feature>
<feature type="compositionally biased region" description="Low complexity" evidence="2">
    <location>
        <begin position="259"/>
        <end position="270"/>
    </location>
</feature>
<feature type="compositionally biased region" description="Basic residues" evidence="2">
    <location>
        <begin position="28"/>
        <end position="52"/>
    </location>
</feature>
<dbReference type="Proteomes" id="UP000218231">
    <property type="component" value="Unassembled WGS sequence"/>
</dbReference>
<dbReference type="PANTHER" id="PTHR24637:SF351">
    <property type="entry name" value="CUTICLE COLLAGEN DPY-10"/>
    <property type="match status" value="1"/>
</dbReference>
<protein>
    <recommendedName>
        <fullName evidence="5">Nematode cuticle collagen N-terminal domain-containing protein</fullName>
    </recommendedName>
</protein>
<name>A0A2A2LP10_9BILA</name>
<dbReference type="OrthoDB" id="8939548at2759"/>
<evidence type="ECO:0008006" key="5">
    <source>
        <dbReference type="Google" id="ProtNLM"/>
    </source>
</evidence>
<gene>
    <name evidence="3" type="ORF">WR25_20260</name>
</gene>
<feature type="compositionally biased region" description="Polar residues" evidence="2">
    <location>
        <begin position="57"/>
        <end position="75"/>
    </location>
</feature>
<feature type="region of interest" description="Disordered" evidence="2">
    <location>
        <begin position="1"/>
        <end position="86"/>
    </location>
</feature>
<proteinExistence type="predicted"/>
<dbReference type="EMBL" id="LIAE01006535">
    <property type="protein sequence ID" value="PAV87993.1"/>
    <property type="molecule type" value="Genomic_DNA"/>
</dbReference>
<evidence type="ECO:0000313" key="4">
    <source>
        <dbReference type="Proteomes" id="UP000218231"/>
    </source>
</evidence>
<evidence type="ECO:0000256" key="2">
    <source>
        <dbReference type="SAM" id="MobiDB-lite"/>
    </source>
</evidence>
<dbReference type="AlphaFoldDB" id="A0A2A2LP10"/>
<reference evidence="3 4" key="1">
    <citation type="journal article" date="2017" name="Curr. Biol.">
        <title>Genome architecture and evolution of a unichromosomal asexual nematode.</title>
        <authorList>
            <person name="Fradin H."/>
            <person name="Zegar C."/>
            <person name="Gutwein M."/>
            <person name="Lucas J."/>
            <person name="Kovtun M."/>
            <person name="Corcoran D."/>
            <person name="Baugh L.R."/>
            <person name="Kiontke K."/>
            <person name="Gunsalus K."/>
            <person name="Fitch D.H."/>
            <person name="Piano F."/>
        </authorList>
    </citation>
    <scope>NUCLEOTIDE SEQUENCE [LARGE SCALE GENOMIC DNA]</scope>
    <source>
        <strain evidence="3">PF1309</strain>
    </source>
</reference>
<accession>A0A2A2LP10</accession>
<dbReference type="Pfam" id="PF01391">
    <property type="entry name" value="Collagen"/>
    <property type="match status" value="1"/>
</dbReference>
<comment type="caution">
    <text evidence="3">The sequence shown here is derived from an EMBL/GenBank/DDBJ whole genome shotgun (WGS) entry which is preliminary data.</text>
</comment>